<accession>A0A059TU00</accession>
<dbReference type="Proteomes" id="UP000027075">
    <property type="component" value="Chromosome"/>
</dbReference>
<keyword evidence="1" id="KW-0812">Transmembrane</keyword>
<reference evidence="2 3" key="1">
    <citation type="submission" date="2014-04" db="EMBL/GenBank/DDBJ databases">
        <title>Transcriptional profiles of Haloferax mediterranei on the basis of nitrogen availability.</title>
        <authorList>
            <person name="Bautista V."/>
        </authorList>
    </citation>
    <scope>NUCLEOTIDE SEQUENCE [LARGE SCALE GENOMIC DNA]</scope>
    <source>
        <strain evidence="3">ATCC 33500 / DSM 1411 / JCM 8866 / NBRC 14739 / NCIMB 2177 / R-4</strain>
    </source>
</reference>
<dbReference type="InterPro" id="IPR058927">
    <property type="entry name" value="OB_2TM"/>
</dbReference>
<feature type="transmembrane region" description="Helical" evidence="1">
    <location>
        <begin position="123"/>
        <end position="141"/>
    </location>
</feature>
<evidence type="ECO:0000313" key="2">
    <source>
        <dbReference type="EMBL" id="AHZ23214.1"/>
    </source>
</evidence>
<dbReference type="AlphaFoldDB" id="A0A059TU00"/>
<evidence type="ECO:0000256" key="1">
    <source>
        <dbReference type="SAM" id="Phobius"/>
    </source>
</evidence>
<evidence type="ECO:0000313" key="3">
    <source>
        <dbReference type="Proteomes" id="UP000027075"/>
    </source>
</evidence>
<dbReference type="EMBL" id="CP007551">
    <property type="protein sequence ID" value="AHZ23214.1"/>
    <property type="molecule type" value="Genomic_DNA"/>
</dbReference>
<dbReference type="GeneID" id="40154948"/>
<sequence>MKVTPGRRLIGIFLLLGCLFGLLVWFGSLAPAPAVGAYPDDTNLGTNYDAWVGEKASLTGEVVETDPLTIVAEYSAGERIRLRVTGTDLQPAPGDRLTVFGVVKPDRTLHVQTAYIVPSSGYTYMYTVSFIAGLWVLGRLVRTWRIDRQTWSLEPRSTPLRLSNVIRSQNAEDRDA</sequence>
<dbReference type="Pfam" id="PF26045">
    <property type="entry name" value="OB_2TM_halo"/>
    <property type="match status" value="1"/>
</dbReference>
<protein>
    <submittedName>
        <fullName evidence="2">Uncharacterized protein</fullName>
    </submittedName>
</protein>
<name>A0A059TU00_HALMT</name>
<proteinExistence type="predicted"/>
<organism evidence="2 3">
    <name type="scientific">Haloferax mediterranei (strain ATCC 33500 / DSM 1411 / JCM 8866 / NBRC 14739 / NCIMB 2177 / R-4)</name>
    <name type="common">Halobacterium mediterranei</name>
    <dbReference type="NCBI Taxonomy" id="523841"/>
    <lineage>
        <taxon>Archaea</taxon>
        <taxon>Methanobacteriati</taxon>
        <taxon>Methanobacteriota</taxon>
        <taxon>Stenosarchaea group</taxon>
        <taxon>Halobacteria</taxon>
        <taxon>Halobacteriales</taxon>
        <taxon>Haloferacaceae</taxon>
        <taxon>Haloferax</taxon>
    </lineage>
</organism>
<keyword evidence="1" id="KW-0472">Membrane</keyword>
<gene>
    <name evidence="2" type="ORF">BM92_11455</name>
</gene>
<dbReference type="RefSeq" id="WP_231512868.1">
    <property type="nucleotide sequence ID" value="NC_017941.2"/>
</dbReference>
<keyword evidence="1" id="KW-1133">Transmembrane helix</keyword>